<dbReference type="EMBL" id="MU274905">
    <property type="protein sequence ID" value="KAI0091795.1"/>
    <property type="molecule type" value="Genomic_DNA"/>
</dbReference>
<evidence type="ECO:0000313" key="2">
    <source>
        <dbReference type="Proteomes" id="UP001055072"/>
    </source>
</evidence>
<sequence>MLAPPTITVPFDLNIRSESPALSTPQELSAPPRFPHTRAQLTAIARQYRPLDNYEDDNESGSASISSALVARVATLLDAEREEDLKNLIRDSFGPSIDDEELSQHVLDLMHRHRDDLDGVPFLFLTPTRRPISRPSSRASQHSARLVPRPDTPTSAPSSPLSMVFRRPHTPLASPLAIGQQTSSYITARTESPGHSPVMQHAQFAASLPASPLSSPRILNAKAHEFKPIPRPLSSASSNPGSLASLRDQTPSPDLWSHNPQRPTSKLAIAAPLTPDSALLPRSGTPSSLRLSLRPGDDDDDDDDPFDPFGQKVLPRSFHTADEVLPWSNSPLSNSSLSTSVDDPQYGFYGPHDEQYSQLFGSGDLDPDTAAMLTDGMTPLDVLSMVFGSTLAPSELEDALEANGYDFDRAMSWLVDRQVASLAANNVSNPKFGPNGRVSIIGREGQASFFRGGRGGHIGPGFRGNRFGRPVPGGNRVCRYFLAGECLRADCRFSHDLERALCRFWLRGTCAKGENCEFLHHLPKDVDPSTLPGALGRLHLNGRDNENRSPPPEDFPALNHPGGANAKARRGGFNQLPHDPSLHDTSRGRFAAAVKKSGPSLQGHVLLPRATTPPSAPKDSVSLSVRRDVLGSSSELTVNTAVVAPRPSTRIKLRPPTLLPTIGAGEAVQSLYAAYRSRAQQLGASRNESLARAAAAMKKGDGAAAKRFTREGHDLNAKMSAELVQAAGRLVRERAKLVEQTLKSSVWSDDSADRAFAPGKICGAGLGVCLGVAAQAVASQAATEGKKLTLEERTEVLVDLHGLQVAEATEVVEEFLLALERDQFAGLAYLVVDEEKQSVVQDSAPAATRARLAAGAREWLHLWGYPWSEREGVICVDALTHA</sequence>
<reference evidence="1" key="1">
    <citation type="journal article" date="2021" name="Environ. Microbiol.">
        <title>Gene family expansions and transcriptome signatures uncover fungal adaptations to wood decay.</title>
        <authorList>
            <person name="Hage H."/>
            <person name="Miyauchi S."/>
            <person name="Viragh M."/>
            <person name="Drula E."/>
            <person name="Min B."/>
            <person name="Chaduli D."/>
            <person name="Navarro D."/>
            <person name="Favel A."/>
            <person name="Norest M."/>
            <person name="Lesage-Meessen L."/>
            <person name="Balint B."/>
            <person name="Merenyi Z."/>
            <person name="de Eugenio L."/>
            <person name="Morin E."/>
            <person name="Martinez A.T."/>
            <person name="Baldrian P."/>
            <person name="Stursova M."/>
            <person name="Martinez M.J."/>
            <person name="Novotny C."/>
            <person name="Magnuson J.K."/>
            <person name="Spatafora J.W."/>
            <person name="Maurice S."/>
            <person name="Pangilinan J."/>
            <person name="Andreopoulos W."/>
            <person name="LaButti K."/>
            <person name="Hundley H."/>
            <person name="Na H."/>
            <person name="Kuo A."/>
            <person name="Barry K."/>
            <person name="Lipzen A."/>
            <person name="Henrissat B."/>
            <person name="Riley R."/>
            <person name="Ahrendt S."/>
            <person name="Nagy L.G."/>
            <person name="Grigoriev I.V."/>
            <person name="Martin F."/>
            <person name="Rosso M.N."/>
        </authorList>
    </citation>
    <scope>NUCLEOTIDE SEQUENCE</scope>
    <source>
        <strain evidence="1">CBS 384.51</strain>
    </source>
</reference>
<organism evidence="1 2">
    <name type="scientific">Irpex rosettiformis</name>
    <dbReference type="NCBI Taxonomy" id="378272"/>
    <lineage>
        <taxon>Eukaryota</taxon>
        <taxon>Fungi</taxon>
        <taxon>Dikarya</taxon>
        <taxon>Basidiomycota</taxon>
        <taxon>Agaricomycotina</taxon>
        <taxon>Agaricomycetes</taxon>
        <taxon>Polyporales</taxon>
        <taxon>Irpicaceae</taxon>
        <taxon>Irpex</taxon>
    </lineage>
</organism>
<accession>A0ACB8UCV7</accession>
<proteinExistence type="predicted"/>
<dbReference type="Proteomes" id="UP001055072">
    <property type="component" value="Unassembled WGS sequence"/>
</dbReference>
<protein>
    <submittedName>
        <fullName evidence="1">Uncharacterized protein</fullName>
    </submittedName>
</protein>
<keyword evidence="2" id="KW-1185">Reference proteome</keyword>
<gene>
    <name evidence="1" type="ORF">BDY19DRAFT_932301</name>
</gene>
<evidence type="ECO:0000313" key="1">
    <source>
        <dbReference type="EMBL" id="KAI0091795.1"/>
    </source>
</evidence>
<comment type="caution">
    <text evidence="1">The sequence shown here is derived from an EMBL/GenBank/DDBJ whole genome shotgun (WGS) entry which is preliminary data.</text>
</comment>
<name>A0ACB8UCV7_9APHY</name>